<dbReference type="Gene3D" id="3.30.230.30">
    <property type="entry name" value="Impact, N-terminal domain"/>
    <property type="match status" value="1"/>
</dbReference>
<gene>
    <name evidence="6" type="primary">LOC111104057</name>
</gene>
<keyword evidence="2" id="KW-0175">Coiled coil</keyword>
<dbReference type="InterPro" id="IPR020569">
    <property type="entry name" value="UPF0029_Impact_CS"/>
</dbReference>
<accession>A0A8B8AS52</accession>
<dbReference type="InterPro" id="IPR036956">
    <property type="entry name" value="Impact_N_sf"/>
</dbReference>
<evidence type="ECO:0000256" key="2">
    <source>
        <dbReference type="SAM" id="Coils"/>
    </source>
</evidence>
<dbReference type="GO" id="GO:0140469">
    <property type="term" value="P:GCN2-mediated signaling"/>
    <property type="evidence" value="ECO:0007669"/>
    <property type="project" value="TreeGrafter"/>
</dbReference>
<proteinExistence type="inferred from homology"/>
<name>A0A8B8AS52_CRAVI</name>
<dbReference type="SUPFAM" id="SSF54211">
    <property type="entry name" value="Ribosomal protein S5 domain 2-like"/>
    <property type="match status" value="1"/>
</dbReference>
<dbReference type="PANTHER" id="PTHR16301:SF25">
    <property type="entry name" value="PROTEIN IMPACT"/>
    <property type="match status" value="1"/>
</dbReference>
<dbReference type="Proteomes" id="UP000694844">
    <property type="component" value="Chromosome 7"/>
</dbReference>
<dbReference type="RefSeq" id="XP_022293478.1">
    <property type="nucleotide sequence ID" value="XM_022437770.1"/>
</dbReference>
<dbReference type="KEGG" id="cvn:111104057"/>
<dbReference type="InterPro" id="IPR001498">
    <property type="entry name" value="Impact_N"/>
</dbReference>
<dbReference type="PANTHER" id="PTHR16301">
    <property type="entry name" value="IMPACT-RELATED"/>
    <property type="match status" value="1"/>
</dbReference>
<dbReference type="InterPro" id="IPR020568">
    <property type="entry name" value="Ribosomal_Su5_D2-typ_SF"/>
</dbReference>
<dbReference type="OrthoDB" id="6125938at2759"/>
<evidence type="ECO:0000313" key="6">
    <source>
        <dbReference type="RefSeq" id="XP_022293478.1"/>
    </source>
</evidence>
<dbReference type="Pfam" id="PF01205">
    <property type="entry name" value="Impact_N"/>
    <property type="match status" value="1"/>
</dbReference>
<dbReference type="GO" id="GO:0005737">
    <property type="term" value="C:cytoplasm"/>
    <property type="evidence" value="ECO:0007669"/>
    <property type="project" value="TreeGrafter"/>
</dbReference>
<feature type="region of interest" description="Disordered" evidence="3">
    <location>
        <begin position="1"/>
        <end position="20"/>
    </location>
</feature>
<keyword evidence="5" id="KW-1185">Reference proteome</keyword>
<organism evidence="5 6">
    <name type="scientific">Crassostrea virginica</name>
    <name type="common">Eastern oyster</name>
    <dbReference type="NCBI Taxonomy" id="6565"/>
    <lineage>
        <taxon>Eukaryota</taxon>
        <taxon>Metazoa</taxon>
        <taxon>Spiralia</taxon>
        <taxon>Lophotrochozoa</taxon>
        <taxon>Mollusca</taxon>
        <taxon>Bivalvia</taxon>
        <taxon>Autobranchia</taxon>
        <taxon>Pteriomorphia</taxon>
        <taxon>Ostreida</taxon>
        <taxon>Ostreoidea</taxon>
        <taxon>Ostreidae</taxon>
        <taxon>Crassostrea</taxon>
    </lineage>
</organism>
<sequence>MAQNVFAKGSQRKSVSNPSSTVTPAFGITGEVSSALQSLPIIQQSLQDIQHRLNGLDEVRLELQGVKEDLREDLWGDDGLAPKIEYVAQQAEETGQNLETIMKENKSLRQELELLKSVVIRMDRKVSEQEKEITELKGRSMRDNLLIHRFAEKANENLMVEVPIEIKKVYGIDVRFVRIHRMGPMRNGKMPRIIVGKLEKYEMKEDVLQSQRQLRQQQQETPFHVSPQYPSSLVENRKHLSELQKKYTEQKVETKIKGNKLVFKNGNVYKDKVLVPRAEDVLLALDEEKEALGHIEVVTSEEKREKGNRFIANAAEAKTYGDVRKVYKKICSIPIYAQASHRILVYRFTDKDGKLIDGYMDDGEYGAGRNLLKHLEERRLNNVVCVVTRWYGGEHLGGMRFELMKDVATEAAQKLNPS</sequence>
<dbReference type="InterPro" id="IPR023582">
    <property type="entry name" value="Impact"/>
</dbReference>
<evidence type="ECO:0000256" key="1">
    <source>
        <dbReference type="ARBA" id="ARBA00007665"/>
    </source>
</evidence>
<feature type="coiled-coil region" evidence="2">
    <location>
        <begin position="91"/>
        <end position="139"/>
    </location>
</feature>
<dbReference type="AlphaFoldDB" id="A0A8B8AS52"/>
<dbReference type="GO" id="GO:0006446">
    <property type="term" value="P:regulation of translational initiation"/>
    <property type="evidence" value="ECO:0007669"/>
    <property type="project" value="TreeGrafter"/>
</dbReference>
<feature type="domain" description="Impact N-terminal" evidence="4">
    <location>
        <begin position="307"/>
        <end position="411"/>
    </location>
</feature>
<dbReference type="GeneID" id="111104057"/>
<evidence type="ECO:0000259" key="4">
    <source>
        <dbReference type="Pfam" id="PF01205"/>
    </source>
</evidence>
<evidence type="ECO:0000256" key="3">
    <source>
        <dbReference type="SAM" id="MobiDB-lite"/>
    </source>
</evidence>
<protein>
    <submittedName>
        <fullName evidence="6">Uncharacterized protein LOC111104057</fullName>
    </submittedName>
</protein>
<dbReference type="PROSITE" id="PS00910">
    <property type="entry name" value="UPF0029"/>
    <property type="match status" value="1"/>
</dbReference>
<evidence type="ECO:0000313" key="5">
    <source>
        <dbReference type="Proteomes" id="UP000694844"/>
    </source>
</evidence>
<comment type="similarity">
    <text evidence="1">Belongs to the IMPACT family.</text>
</comment>
<reference evidence="6" key="1">
    <citation type="submission" date="2025-08" db="UniProtKB">
        <authorList>
            <consortium name="RefSeq"/>
        </authorList>
    </citation>
    <scope>IDENTIFICATION</scope>
    <source>
        <tissue evidence="6">Whole sample</tissue>
    </source>
</reference>